<evidence type="ECO:0000256" key="11">
    <source>
        <dbReference type="SAM" id="MobiDB-lite"/>
    </source>
</evidence>
<evidence type="ECO:0000259" key="13">
    <source>
        <dbReference type="PROSITE" id="PS50850"/>
    </source>
</evidence>
<comment type="catalytic activity">
    <reaction evidence="10">
        <text>3-methyl-2-oxobutanoate(out) + H(+)(out) = 3-methyl-2-oxobutanoate(in) + H(+)(in)</text>
        <dbReference type="Rhea" id="RHEA:71783"/>
        <dbReference type="ChEBI" id="CHEBI:11851"/>
        <dbReference type="ChEBI" id="CHEBI:15378"/>
    </reaction>
</comment>
<evidence type="ECO:0000256" key="12">
    <source>
        <dbReference type="SAM" id="Phobius"/>
    </source>
</evidence>
<feature type="transmembrane region" description="Helical" evidence="12">
    <location>
        <begin position="145"/>
        <end position="164"/>
    </location>
</feature>
<dbReference type="FunFam" id="1.20.1250.20:FF:000030">
    <property type="entry name" value="monocarboxylate transporter 1 isoform X1"/>
    <property type="match status" value="1"/>
</dbReference>
<evidence type="ECO:0000256" key="2">
    <source>
        <dbReference type="ARBA" id="ARBA00006727"/>
    </source>
</evidence>
<dbReference type="Gene3D" id="1.20.1250.20">
    <property type="entry name" value="MFS general substrate transporter like domains"/>
    <property type="match status" value="1"/>
</dbReference>
<feature type="transmembrane region" description="Helical" evidence="12">
    <location>
        <begin position="376"/>
        <end position="397"/>
    </location>
</feature>
<comment type="subcellular location">
    <subcellularLocation>
        <location evidence="1">Basolateral cell membrane</location>
        <topology evidence="1">Multi-pass membrane protein</topology>
    </subcellularLocation>
</comment>
<dbReference type="PROSITE" id="PS50850">
    <property type="entry name" value="MFS"/>
    <property type="match status" value="1"/>
</dbReference>
<evidence type="ECO:0000256" key="6">
    <source>
        <dbReference type="ARBA" id="ARBA00022847"/>
    </source>
</evidence>
<dbReference type="EMBL" id="CM015723">
    <property type="protein sequence ID" value="KAF3697149.1"/>
    <property type="molecule type" value="Genomic_DNA"/>
</dbReference>
<feature type="transmembrane region" description="Helical" evidence="12">
    <location>
        <begin position="351"/>
        <end position="370"/>
    </location>
</feature>
<evidence type="ECO:0000256" key="10">
    <source>
        <dbReference type="ARBA" id="ARBA00034218"/>
    </source>
</evidence>
<dbReference type="GO" id="GO:0008028">
    <property type="term" value="F:monocarboxylic acid transmembrane transporter activity"/>
    <property type="evidence" value="ECO:0007669"/>
    <property type="project" value="TreeGrafter"/>
</dbReference>
<gene>
    <name evidence="14" type="ORF">EXN66_Car012829</name>
</gene>
<proteinExistence type="inferred from homology"/>
<keyword evidence="6" id="KW-0769">Symport</keyword>
<feature type="region of interest" description="Disordered" evidence="11">
    <location>
        <begin position="243"/>
        <end position="262"/>
    </location>
</feature>
<dbReference type="SUPFAM" id="SSF103473">
    <property type="entry name" value="MFS general substrate transporter"/>
    <property type="match status" value="1"/>
</dbReference>
<keyword evidence="5 12" id="KW-0812">Transmembrane</keyword>
<reference evidence="15" key="2">
    <citation type="submission" date="2019-02" db="EMBL/GenBank/DDBJ databases">
        <title>Opniocepnalus argus Var Kimnra genome.</title>
        <authorList>
            <person name="Zhou C."/>
            <person name="Xiao S."/>
        </authorList>
    </citation>
    <scope>NUCLEOTIDE SEQUENCE [LARGE SCALE GENOMIC DNA]</scope>
</reference>
<sequence>MPPAATTNLGYTPPDGGWGWAVVFGAFISIGFSYAFPKSLTIYFKEIQEYFSISYSEIAWVSSVMLASMYAGGPVSSLLVNRYGSRPVVLVGGLMVSAAMVLASFGTTIMHLYLCIGVLGVFALCAYLLTQEDECPCVGLMCKGLGLAFNLQPALTIIGTYFQVKRPLANGLAMTGSPVVLFTLAPLNQFLFDSFGWRGSFLVLGSIVLNCCVAGALMRPVRKRVQLKPNAEPQEIIGAAEETATADSRVQSTNLQTDKRKNESRGQLHKYIDVSLFRHRGFLIYLVGNVVMFLGFFAPVVFLAPYAKHQGFDEYSAAFLLSIFALVDMFIRPTTGLIGNTKWIRPRIQYFFSFAVTYNGVCHLLCPLAHGYVGLVVYAVFFGLAFGMVSALLFEVLMDLVGAHRFSSAVGLVTIIECGPVLLGPPLSGALVDIFGEYKYMYYACGVFMLVPGIFFFIMHYYNYKKLDAEQRHSLALEMKTSDDAEQLKTSRDDETL</sequence>
<dbReference type="Proteomes" id="UP000503349">
    <property type="component" value="Chromosome 12"/>
</dbReference>
<feature type="domain" description="Major facilitator superfamily (MFS) profile" evidence="13">
    <location>
        <begin position="19"/>
        <end position="464"/>
    </location>
</feature>
<name>A0A6G1Q3X5_CHAAH</name>
<keyword evidence="4" id="KW-1003">Cell membrane</keyword>
<feature type="transmembrane region" description="Helical" evidence="12">
    <location>
        <begin position="18"/>
        <end position="37"/>
    </location>
</feature>
<dbReference type="InterPro" id="IPR050327">
    <property type="entry name" value="Proton-linked_MCT"/>
</dbReference>
<comment type="similarity">
    <text evidence="2">Belongs to the major facilitator superfamily. Monocarboxylate porter (TC 2.A.1.13) family.</text>
</comment>
<feature type="transmembrane region" description="Helical" evidence="12">
    <location>
        <begin position="282"/>
        <end position="303"/>
    </location>
</feature>
<feature type="transmembrane region" description="Helical" evidence="12">
    <location>
        <begin position="58"/>
        <end position="80"/>
    </location>
</feature>
<dbReference type="PANTHER" id="PTHR11360">
    <property type="entry name" value="MONOCARBOXYLATE TRANSPORTER"/>
    <property type="match status" value="1"/>
</dbReference>
<dbReference type="InterPro" id="IPR011701">
    <property type="entry name" value="MFS"/>
</dbReference>
<dbReference type="PANTHER" id="PTHR11360:SF92">
    <property type="entry name" value="MAJOR FACILITATOR SUPERFAMILY (MFS) PROFILE DOMAIN-CONTAINING PROTEIN"/>
    <property type="match status" value="1"/>
</dbReference>
<keyword evidence="3" id="KW-0813">Transport</keyword>
<evidence type="ECO:0000256" key="1">
    <source>
        <dbReference type="ARBA" id="ARBA00004554"/>
    </source>
</evidence>
<dbReference type="Pfam" id="PF07690">
    <property type="entry name" value="MFS_1"/>
    <property type="match status" value="1"/>
</dbReference>
<keyword evidence="7 12" id="KW-1133">Transmembrane helix</keyword>
<feature type="transmembrane region" description="Helical" evidence="12">
    <location>
        <begin position="409"/>
        <end position="428"/>
    </location>
</feature>
<evidence type="ECO:0000256" key="5">
    <source>
        <dbReference type="ARBA" id="ARBA00022692"/>
    </source>
</evidence>
<feature type="transmembrane region" description="Helical" evidence="12">
    <location>
        <begin position="197"/>
        <end position="218"/>
    </location>
</feature>
<dbReference type="InterPro" id="IPR036259">
    <property type="entry name" value="MFS_trans_sf"/>
</dbReference>
<evidence type="ECO:0000256" key="8">
    <source>
        <dbReference type="ARBA" id="ARBA00023136"/>
    </source>
</evidence>
<accession>A0A6G1Q3X5</accession>
<evidence type="ECO:0000256" key="3">
    <source>
        <dbReference type="ARBA" id="ARBA00022448"/>
    </source>
</evidence>
<protein>
    <submittedName>
        <fullName evidence="14">Monocarboxylate transporter 2</fullName>
    </submittedName>
</protein>
<dbReference type="GO" id="GO:0015293">
    <property type="term" value="F:symporter activity"/>
    <property type="evidence" value="ECO:0007669"/>
    <property type="project" value="UniProtKB-KW"/>
</dbReference>
<reference evidence="14 15" key="1">
    <citation type="submission" date="2019-02" db="EMBL/GenBank/DDBJ databases">
        <title>Opniocepnalus argus genome.</title>
        <authorList>
            <person name="Zhou C."/>
            <person name="Xiao S."/>
        </authorList>
    </citation>
    <scope>NUCLEOTIDE SEQUENCE [LARGE SCALE GENOMIC DNA]</scope>
    <source>
        <strain evidence="14">OARG1902GOOAL</strain>
        <tissue evidence="14">Muscle</tissue>
    </source>
</reference>
<feature type="transmembrane region" description="Helical" evidence="12">
    <location>
        <begin position="315"/>
        <end position="331"/>
    </location>
</feature>
<evidence type="ECO:0000313" key="15">
    <source>
        <dbReference type="Proteomes" id="UP000503349"/>
    </source>
</evidence>
<keyword evidence="8 12" id="KW-0472">Membrane</keyword>
<evidence type="ECO:0000313" key="14">
    <source>
        <dbReference type="EMBL" id="KAF3697149.1"/>
    </source>
</evidence>
<comment type="catalytic activity">
    <reaction evidence="9">
        <text>4-methyl-2-oxopentanoate(out) + H(+)(out) = 4-methyl-2-oxopentanoate(in) + H(+)(in)</text>
        <dbReference type="Rhea" id="RHEA:71779"/>
        <dbReference type="ChEBI" id="CHEBI:15378"/>
        <dbReference type="ChEBI" id="CHEBI:17865"/>
    </reaction>
</comment>
<feature type="transmembrane region" description="Helical" evidence="12">
    <location>
        <begin position="171"/>
        <end position="191"/>
    </location>
</feature>
<evidence type="ECO:0000256" key="7">
    <source>
        <dbReference type="ARBA" id="ARBA00022989"/>
    </source>
</evidence>
<dbReference type="InterPro" id="IPR020846">
    <property type="entry name" value="MFS_dom"/>
</dbReference>
<feature type="transmembrane region" description="Helical" evidence="12">
    <location>
        <begin position="440"/>
        <end position="462"/>
    </location>
</feature>
<feature type="transmembrane region" description="Helical" evidence="12">
    <location>
        <begin position="86"/>
        <end position="105"/>
    </location>
</feature>
<feature type="transmembrane region" description="Helical" evidence="12">
    <location>
        <begin position="112"/>
        <end position="130"/>
    </location>
</feature>
<keyword evidence="15" id="KW-1185">Reference proteome</keyword>
<organism evidence="14 15">
    <name type="scientific">Channa argus</name>
    <name type="common">Northern snakehead</name>
    <name type="synonym">Ophicephalus argus</name>
    <dbReference type="NCBI Taxonomy" id="215402"/>
    <lineage>
        <taxon>Eukaryota</taxon>
        <taxon>Metazoa</taxon>
        <taxon>Chordata</taxon>
        <taxon>Craniata</taxon>
        <taxon>Vertebrata</taxon>
        <taxon>Euteleostomi</taxon>
        <taxon>Actinopterygii</taxon>
        <taxon>Neopterygii</taxon>
        <taxon>Teleostei</taxon>
        <taxon>Neoteleostei</taxon>
        <taxon>Acanthomorphata</taxon>
        <taxon>Anabantaria</taxon>
        <taxon>Anabantiformes</taxon>
        <taxon>Channoidei</taxon>
        <taxon>Channidae</taxon>
        <taxon>Channa</taxon>
    </lineage>
</organism>
<evidence type="ECO:0000256" key="9">
    <source>
        <dbReference type="ARBA" id="ARBA00034216"/>
    </source>
</evidence>
<dbReference type="AlphaFoldDB" id="A0A6G1Q3X5"/>
<dbReference type="GO" id="GO:0016323">
    <property type="term" value="C:basolateral plasma membrane"/>
    <property type="evidence" value="ECO:0007669"/>
    <property type="project" value="UniProtKB-SubCell"/>
</dbReference>
<evidence type="ECO:0000256" key="4">
    <source>
        <dbReference type="ARBA" id="ARBA00022475"/>
    </source>
</evidence>